<dbReference type="EMBL" id="OIVN01006254">
    <property type="protein sequence ID" value="SPD29000.1"/>
    <property type="molecule type" value="Genomic_DNA"/>
</dbReference>
<dbReference type="PANTHER" id="PTHR11570:SF38">
    <property type="entry name" value="S-ADENOSYLMETHIONINE DECARBOXYLASE PROENZYME 4"/>
    <property type="match status" value="1"/>
</dbReference>
<keyword evidence="5" id="KW-1133">Transmembrane helix</keyword>
<dbReference type="AlphaFoldDB" id="A0A2N9IXK5"/>
<feature type="transmembrane region" description="Helical" evidence="5">
    <location>
        <begin position="72"/>
        <end position="93"/>
    </location>
</feature>
<dbReference type="GO" id="GO:0008295">
    <property type="term" value="P:spermidine biosynthetic process"/>
    <property type="evidence" value="ECO:0007669"/>
    <property type="project" value="UniProtKB-KW"/>
</dbReference>
<evidence type="ECO:0000313" key="6">
    <source>
        <dbReference type="EMBL" id="SPD29000.1"/>
    </source>
</evidence>
<evidence type="ECO:0000256" key="3">
    <source>
        <dbReference type="ARBA" id="ARBA00023066"/>
    </source>
</evidence>
<accession>A0A2N9IXK5</accession>
<dbReference type="Pfam" id="PF01536">
    <property type="entry name" value="SAM_decarbox"/>
    <property type="match status" value="1"/>
</dbReference>
<keyword evidence="5" id="KW-0472">Membrane</keyword>
<comment type="similarity">
    <text evidence="2">Belongs to the eukaryotic AdoMetDC family.</text>
</comment>
<gene>
    <name evidence="6" type="ORF">FSB_LOCUS56882</name>
</gene>
<keyword evidence="4" id="KW-0620">Polyamine biosynthesis</keyword>
<dbReference type="SUPFAM" id="SSF56276">
    <property type="entry name" value="S-adenosylmethionine decarboxylase"/>
    <property type="match status" value="1"/>
</dbReference>
<dbReference type="GO" id="GO:0005829">
    <property type="term" value="C:cytosol"/>
    <property type="evidence" value="ECO:0007669"/>
    <property type="project" value="TreeGrafter"/>
</dbReference>
<keyword evidence="5" id="KW-0812">Transmembrane</keyword>
<dbReference type="GO" id="GO:0006597">
    <property type="term" value="P:spermine biosynthetic process"/>
    <property type="evidence" value="ECO:0007669"/>
    <property type="project" value="TreeGrafter"/>
</dbReference>
<keyword evidence="3" id="KW-0745">Spermidine biosynthesis</keyword>
<dbReference type="UniPathway" id="UPA00331">
    <property type="reaction ID" value="UER00451"/>
</dbReference>
<evidence type="ECO:0000256" key="1">
    <source>
        <dbReference type="ARBA" id="ARBA00004911"/>
    </source>
</evidence>
<protein>
    <recommendedName>
        <fullName evidence="7">S-adenosylmethionine decarboxylase proenzyme</fullName>
    </recommendedName>
</protein>
<dbReference type="GO" id="GO:0004014">
    <property type="term" value="F:adenosylmethionine decarboxylase activity"/>
    <property type="evidence" value="ECO:0007669"/>
    <property type="project" value="InterPro"/>
</dbReference>
<proteinExistence type="inferred from homology"/>
<name>A0A2N9IXK5_FAGSY</name>
<reference evidence="6" key="1">
    <citation type="submission" date="2018-02" db="EMBL/GenBank/DDBJ databases">
        <authorList>
            <person name="Cohen D.B."/>
            <person name="Kent A.D."/>
        </authorList>
    </citation>
    <scope>NUCLEOTIDE SEQUENCE</scope>
</reference>
<evidence type="ECO:0000256" key="2">
    <source>
        <dbReference type="ARBA" id="ARBA00008466"/>
    </source>
</evidence>
<dbReference type="InterPro" id="IPR016067">
    <property type="entry name" value="S-AdoMet_deCO2ase_core"/>
</dbReference>
<dbReference type="InterPro" id="IPR048283">
    <property type="entry name" value="AdoMetDC-like"/>
</dbReference>
<evidence type="ECO:0000256" key="5">
    <source>
        <dbReference type="SAM" id="Phobius"/>
    </source>
</evidence>
<sequence>MTELDRILARKFFKRDNKTGDTAGKEMTELTWIEAINPDALICHFVFDPCGYSMNGIIDGDRYSTIHVTLRMVIVMLALNAWVLSTMITMISLL</sequence>
<evidence type="ECO:0000256" key="4">
    <source>
        <dbReference type="ARBA" id="ARBA00023115"/>
    </source>
</evidence>
<organism evidence="6">
    <name type="scientific">Fagus sylvatica</name>
    <name type="common">Beechnut</name>
    <dbReference type="NCBI Taxonomy" id="28930"/>
    <lineage>
        <taxon>Eukaryota</taxon>
        <taxon>Viridiplantae</taxon>
        <taxon>Streptophyta</taxon>
        <taxon>Embryophyta</taxon>
        <taxon>Tracheophyta</taxon>
        <taxon>Spermatophyta</taxon>
        <taxon>Magnoliopsida</taxon>
        <taxon>eudicotyledons</taxon>
        <taxon>Gunneridae</taxon>
        <taxon>Pentapetalae</taxon>
        <taxon>rosids</taxon>
        <taxon>fabids</taxon>
        <taxon>Fagales</taxon>
        <taxon>Fagaceae</taxon>
        <taxon>Fagus</taxon>
    </lineage>
</organism>
<comment type="pathway">
    <text evidence="1">Amine and polyamine biosynthesis; S-adenosylmethioninamine biosynthesis; S-adenosylmethioninamine from S-adenosyl-L-methionine: step 1/1.</text>
</comment>
<dbReference type="PANTHER" id="PTHR11570">
    <property type="entry name" value="S-ADENOSYLMETHIONINE DECARBOXYLASE"/>
    <property type="match status" value="1"/>
</dbReference>
<dbReference type="Gene3D" id="3.60.90.10">
    <property type="entry name" value="S-adenosylmethionine decarboxylase"/>
    <property type="match status" value="1"/>
</dbReference>
<evidence type="ECO:0008006" key="7">
    <source>
        <dbReference type="Google" id="ProtNLM"/>
    </source>
</evidence>